<dbReference type="NCBIfam" id="TIGR01697">
    <property type="entry name" value="PNPH-PUNA-XAPA"/>
    <property type="match status" value="1"/>
</dbReference>
<protein>
    <recommendedName>
        <fullName evidence="7">Purine nucleoside phosphorylase</fullName>
        <ecNumber evidence="7">2.4.2.1</ecNumber>
    </recommendedName>
    <alternativeName>
        <fullName evidence="7">Inosine-guanosine phosphorylase</fullName>
    </alternativeName>
</protein>
<dbReference type="SUPFAM" id="SSF53167">
    <property type="entry name" value="Purine and uridine phosphorylases"/>
    <property type="match status" value="1"/>
</dbReference>
<comment type="function">
    <text evidence="1">The purine nucleoside phosphorylases catalyze the phosphorolytic breakdown of the N-glycosidic bond in the beta-(deoxy)ribonucleoside molecules, with the formation of the corresponding free purine bases and pentose-1-phosphate. Cleaves guanosine, inosine, 2'-deoxyguanosine and 2'-deoxyinosine.</text>
</comment>
<gene>
    <name evidence="9" type="ORF">I8J30_16930</name>
</gene>
<name>A0ABS5CEX2_9BACL</name>
<dbReference type="PANTHER" id="PTHR11904:SF9">
    <property type="entry name" value="PURINE NUCLEOSIDE PHOSPHORYLASE-RELATED"/>
    <property type="match status" value="1"/>
</dbReference>
<dbReference type="NCBIfam" id="NF006054">
    <property type="entry name" value="PRK08202.1"/>
    <property type="match status" value="1"/>
</dbReference>
<evidence type="ECO:0000256" key="3">
    <source>
        <dbReference type="ARBA" id="ARBA00006751"/>
    </source>
</evidence>
<proteinExistence type="inferred from homology"/>
<evidence type="ECO:0000256" key="1">
    <source>
        <dbReference type="ARBA" id="ARBA00002678"/>
    </source>
</evidence>
<dbReference type="InterPro" id="IPR000845">
    <property type="entry name" value="Nucleoside_phosphorylase_d"/>
</dbReference>
<evidence type="ECO:0000256" key="6">
    <source>
        <dbReference type="ARBA" id="ARBA00048556"/>
    </source>
</evidence>
<dbReference type="InterPro" id="IPR035994">
    <property type="entry name" value="Nucleoside_phosphorylase_sf"/>
</dbReference>
<dbReference type="Pfam" id="PF01048">
    <property type="entry name" value="PNP_UDP_1"/>
    <property type="match status" value="1"/>
</dbReference>
<evidence type="ECO:0000256" key="2">
    <source>
        <dbReference type="ARBA" id="ARBA00005058"/>
    </source>
</evidence>
<dbReference type="Proteomes" id="UP000673394">
    <property type="component" value="Unassembled WGS sequence"/>
</dbReference>
<dbReference type="InterPro" id="IPR011270">
    <property type="entry name" value="Pur_Nuc_Pase_Ino/Guo-sp"/>
</dbReference>
<feature type="domain" description="Nucleoside phosphorylase" evidence="8">
    <location>
        <begin position="28"/>
        <end position="273"/>
    </location>
</feature>
<comment type="similarity">
    <text evidence="3 7">Belongs to the PNP/MTAP phosphorylase family.</text>
</comment>
<dbReference type="InterPro" id="IPR011268">
    <property type="entry name" value="Purine_phosphorylase"/>
</dbReference>
<comment type="caution">
    <text evidence="9">The sequence shown here is derived from an EMBL/GenBank/DDBJ whole genome shotgun (WGS) entry which is preliminary data.</text>
</comment>
<evidence type="ECO:0000313" key="10">
    <source>
        <dbReference type="Proteomes" id="UP000673394"/>
    </source>
</evidence>
<dbReference type="CDD" id="cd09009">
    <property type="entry name" value="PNP-EcPNPII_like"/>
    <property type="match status" value="1"/>
</dbReference>
<keyword evidence="5 7" id="KW-0808">Transferase</keyword>
<evidence type="ECO:0000259" key="8">
    <source>
        <dbReference type="Pfam" id="PF01048"/>
    </source>
</evidence>
<comment type="pathway">
    <text evidence="2 7">Purine metabolism; purine nucleoside salvage.</text>
</comment>
<dbReference type="NCBIfam" id="TIGR01700">
    <property type="entry name" value="PNPH"/>
    <property type="match status" value="1"/>
</dbReference>
<dbReference type="EMBL" id="JAGKSP010000006">
    <property type="protein sequence ID" value="MBP3964402.1"/>
    <property type="molecule type" value="Genomic_DNA"/>
</dbReference>
<evidence type="ECO:0000256" key="4">
    <source>
        <dbReference type="ARBA" id="ARBA00022676"/>
    </source>
</evidence>
<dbReference type="GO" id="GO:0004731">
    <property type="term" value="F:purine-nucleoside phosphorylase activity"/>
    <property type="evidence" value="ECO:0007669"/>
    <property type="project" value="UniProtKB-EC"/>
</dbReference>
<comment type="catalytic activity">
    <reaction evidence="6">
        <text>a purine 2'-deoxy-D-ribonucleoside + phosphate = a purine nucleobase + 2-deoxy-alpha-D-ribose 1-phosphate</text>
        <dbReference type="Rhea" id="RHEA:36431"/>
        <dbReference type="ChEBI" id="CHEBI:26386"/>
        <dbReference type="ChEBI" id="CHEBI:43474"/>
        <dbReference type="ChEBI" id="CHEBI:57259"/>
        <dbReference type="ChEBI" id="CHEBI:142361"/>
        <dbReference type="EC" id="2.4.2.1"/>
    </reaction>
</comment>
<dbReference type="EC" id="2.4.2.1" evidence="7"/>
<dbReference type="PIRSF" id="PIRSF000477">
    <property type="entry name" value="PurNPase"/>
    <property type="match status" value="1"/>
</dbReference>
<evidence type="ECO:0000256" key="5">
    <source>
        <dbReference type="ARBA" id="ARBA00022679"/>
    </source>
</evidence>
<evidence type="ECO:0000313" key="9">
    <source>
        <dbReference type="EMBL" id="MBP3964402.1"/>
    </source>
</evidence>
<dbReference type="PANTHER" id="PTHR11904">
    <property type="entry name" value="METHYLTHIOADENOSINE/PURINE NUCLEOSIDE PHOSPHORYLASE"/>
    <property type="match status" value="1"/>
</dbReference>
<dbReference type="Gene3D" id="3.40.50.1580">
    <property type="entry name" value="Nucleoside phosphorylase domain"/>
    <property type="match status" value="1"/>
</dbReference>
<keyword evidence="10" id="KW-1185">Reference proteome</keyword>
<evidence type="ECO:0000256" key="7">
    <source>
        <dbReference type="PIRNR" id="PIRNR000477"/>
    </source>
</evidence>
<sequence length="276" mass="29749">MNVNTLKSSHIQEAAAYINSKISIKPEVGLIMGSGLGILGDYIEEAVVIPYHEIPHFPISTVEGHAGELMIGKLSGRPVVLMRGRFHLYEGYGPDLTAFPVRVMKAIGAAKLVVTNAAGGVNTNYNPGDLMLISDHINFQGHNPLVGPNDKELGVRFPDMSQPYSKRLRELARDVALEQGFTLQEGVYIAVLGPSYETPAEIRMMRILGADAVGMSTVSEVIAASHSGIEVLGISCISNMASGILDQPLSHDEVMETTERVKSRFLGLVNGIIPLM</sequence>
<reference evidence="9 10" key="1">
    <citation type="submission" date="2021-04" db="EMBL/GenBank/DDBJ databases">
        <title>Paenibacillus sp. DLE-14 whole genome sequence.</title>
        <authorList>
            <person name="Ham Y.J."/>
        </authorList>
    </citation>
    <scope>NUCLEOTIDE SEQUENCE [LARGE SCALE GENOMIC DNA]</scope>
    <source>
        <strain evidence="9 10">DLE-14</strain>
    </source>
</reference>
<accession>A0ABS5CEX2</accession>
<organism evidence="9 10">
    <name type="scientific">Paenibacillus lignilyticus</name>
    <dbReference type="NCBI Taxonomy" id="1172615"/>
    <lineage>
        <taxon>Bacteria</taxon>
        <taxon>Bacillati</taxon>
        <taxon>Bacillota</taxon>
        <taxon>Bacilli</taxon>
        <taxon>Bacillales</taxon>
        <taxon>Paenibacillaceae</taxon>
        <taxon>Paenibacillus</taxon>
    </lineage>
</organism>
<keyword evidence="4 7" id="KW-0328">Glycosyltransferase</keyword>